<comment type="caution">
    <text evidence="9">The sequence shown here is derived from an EMBL/GenBank/DDBJ whole genome shotgun (WGS) entry which is preliminary data.</text>
</comment>
<evidence type="ECO:0000256" key="7">
    <source>
        <dbReference type="SAM" id="SignalP"/>
    </source>
</evidence>
<dbReference type="Gene3D" id="3.90.1720.10">
    <property type="entry name" value="endopeptidase domain like (from Nostoc punctiforme)"/>
    <property type="match status" value="1"/>
</dbReference>
<feature type="domain" description="NlpC/P60" evidence="8">
    <location>
        <begin position="320"/>
        <end position="459"/>
    </location>
</feature>
<sequence length="459" mass="48380">MGAGLFVAGAMLLTSPGMSMAVPPPPPNPSDSQLRDAAGAVTQGVGHVSELINRIAQADQDLQNLIGRVQIKREAANKALVDLQRARSVAAEAAAAVQTAQRQLSDAGTAIQRAQEQFEQYVSTGYQQGAPVGSLTMFLGSDGPDDVLTRARLMEVVRQAFENAMVDLQRARAQEANEVSSNKAAKQRADAAADDARRKEQAAKQAISEAEDAAQQQAAERARIEANKQEAEQELAAARNNVEGLQSQREVYEEWDRRRQAEEAAARAAQEAARKAAAEAAARAAADSAAQAAADAVAASQENGNLTGTVDTAVASKSAAQKIEIVIDRGMSQLGVRYSWGGGNANGPTLGVRDGGVADTYGDYKNVGYDCSGLMVYAFAGVGISLPKYSGYQYTAGKQVPVDQARRGDMLFWGPGGSQHVALYLGDGQMLEAPFSGGVVRVAPVRWSGIQPYAVRMIG</sequence>
<dbReference type="PROSITE" id="PS51935">
    <property type="entry name" value="NLPC_P60"/>
    <property type="match status" value="1"/>
</dbReference>
<protein>
    <recommendedName>
        <fullName evidence="8">NlpC/P60 domain-containing protein</fullName>
    </recommendedName>
</protein>
<feature type="signal peptide" evidence="7">
    <location>
        <begin position="1"/>
        <end position="21"/>
    </location>
</feature>
<keyword evidence="5" id="KW-0175">Coiled coil</keyword>
<evidence type="ECO:0000259" key="8">
    <source>
        <dbReference type="PROSITE" id="PS51935"/>
    </source>
</evidence>
<evidence type="ECO:0000256" key="2">
    <source>
        <dbReference type="ARBA" id="ARBA00022670"/>
    </source>
</evidence>
<dbReference type="InterPro" id="IPR051794">
    <property type="entry name" value="PG_Endopeptidase_C40"/>
</dbReference>
<feature type="compositionally biased region" description="Low complexity" evidence="6">
    <location>
        <begin position="203"/>
        <end position="219"/>
    </location>
</feature>
<dbReference type="EMBL" id="BAABKQ010000001">
    <property type="protein sequence ID" value="GAA4814126.1"/>
    <property type="molecule type" value="Genomic_DNA"/>
</dbReference>
<comment type="similarity">
    <text evidence="1">Belongs to the peptidase C40 family.</text>
</comment>
<evidence type="ECO:0000313" key="10">
    <source>
        <dbReference type="Proteomes" id="UP001500839"/>
    </source>
</evidence>
<dbReference type="Pfam" id="PF00877">
    <property type="entry name" value="NLPC_P60"/>
    <property type="match status" value="1"/>
</dbReference>
<evidence type="ECO:0000256" key="1">
    <source>
        <dbReference type="ARBA" id="ARBA00007074"/>
    </source>
</evidence>
<dbReference type="InterPro" id="IPR038765">
    <property type="entry name" value="Papain-like_cys_pep_sf"/>
</dbReference>
<evidence type="ECO:0000256" key="4">
    <source>
        <dbReference type="ARBA" id="ARBA00022807"/>
    </source>
</evidence>
<gene>
    <name evidence="9" type="ORF">GCM10023353_19120</name>
</gene>
<dbReference type="PANTHER" id="PTHR47359">
    <property type="entry name" value="PEPTIDOGLYCAN DL-ENDOPEPTIDASE CWLO"/>
    <property type="match status" value="1"/>
</dbReference>
<dbReference type="InterPro" id="IPR000064">
    <property type="entry name" value="NLP_P60_dom"/>
</dbReference>
<evidence type="ECO:0000256" key="3">
    <source>
        <dbReference type="ARBA" id="ARBA00022801"/>
    </source>
</evidence>
<feature type="compositionally biased region" description="Basic and acidic residues" evidence="6">
    <location>
        <begin position="187"/>
        <end position="202"/>
    </location>
</feature>
<organism evidence="9 10">
    <name type="scientific">Tomitella cavernea</name>
    <dbReference type="NCBI Taxonomy" id="1387982"/>
    <lineage>
        <taxon>Bacteria</taxon>
        <taxon>Bacillati</taxon>
        <taxon>Actinomycetota</taxon>
        <taxon>Actinomycetes</taxon>
        <taxon>Mycobacteriales</taxon>
        <taxon>Tomitella</taxon>
    </lineage>
</organism>
<dbReference type="PANTHER" id="PTHR47359:SF3">
    <property type="entry name" value="NLP_P60 DOMAIN-CONTAINING PROTEIN-RELATED"/>
    <property type="match status" value="1"/>
</dbReference>
<keyword evidence="4" id="KW-0788">Thiol protease</keyword>
<feature type="chain" id="PRO_5047398592" description="NlpC/P60 domain-containing protein" evidence="7">
    <location>
        <begin position="22"/>
        <end position="459"/>
    </location>
</feature>
<name>A0ABP9CM12_9ACTN</name>
<evidence type="ECO:0000256" key="6">
    <source>
        <dbReference type="SAM" id="MobiDB-lite"/>
    </source>
</evidence>
<reference evidence="10" key="1">
    <citation type="journal article" date="2019" name="Int. J. Syst. Evol. Microbiol.">
        <title>The Global Catalogue of Microorganisms (GCM) 10K type strain sequencing project: providing services to taxonomists for standard genome sequencing and annotation.</title>
        <authorList>
            <consortium name="The Broad Institute Genomics Platform"/>
            <consortium name="The Broad Institute Genome Sequencing Center for Infectious Disease"/>
            <person name="Wu L."/>
            <person name="Ma J."/>
        </authorList>
    </citation>
    <scope>NUCLEOTIDE SEQUENCE [LARGE SCALE GENOMIC DNA]</scope>
    <source>
        <strain evidence="10">JCM 18542</strain>
    </source>
</reference>
<accession>A0ABP9CM12</accession>
<dbReference type="SUPFAM" id="SSF54001">
    <property type="entry name" value="Cysteine proteinases"/>
    <property type="match status" value="1"/>
</dbReference>
<feature type="region of interest" description="Disordered" evidence="6">
    <location>
        <begin position="175"/>
        <end position="242"/>
    </location>
</feature>
<proteinExistence type="inferred from homology"/>
<keyword evidence="2" id="KW-0645">Protease</keyword>
<evidence type="ECO:0000313" key="9">
    <source>
        <dbReference type="EMBL" id="GAA4814126.1"/>
    </source>
</evidence>
<feature type="compositionally biased region" description="Basic and acidic residues" evidence="6">
    <location>
        <begin position="220"/>
        <end position="231"/>
    </location>
</feature>
<keyword evidence="7" id="KW-0732">Signal</keyword>
<evidence type="ECO:0000256" key="5">
    <source>
        <dbReference type="SAM" id="Coils"/>
    </source>
</evidence>
<keyword evidence="3" id="KW-0378">Hydrolase</keyword>
<dbReference type="Proteomes" id="UP001500839">
    <property type="component" value="Unassembled WGS sequence"/>
</dbReference>
<feature type="coiled-coil region" evidence="5">
    <location>
        <begin position="48"/>
        <end position="117"/>
    </location>
</feature>
<keyword evidence="10" id="KW-1185">Reference proteome</keyword>